<dbReference type="InterPro" id="IPR011990">
    <property type="entry name" value="TPR-like_helical_dom_sf"/>
</dbReference>
<dbReference type="OrthoDB" id="5240474at2"/>
<evidence type="ECO:0000313" key="4">
    <source>
        <dbReference type="Proteomes" id="UP000199073"/>
    </source>
</evidence>
<keyword evidence="1" id="KW-0472">Membrane</keyword>
<organism evidence="3 4">
    <name type="scientific">Desulforhopalus singaporensis</name>
    <dbReference type="NCBI Taxonomy" id="91360"/>
    <lineage>
        <taxon>Bacteria</taxon>
        <taxon>Pseudomonadati</taxon>
        <taxon>Thermodesulfobacteriota</taxon>
        <taxon>Desulfobulbia</taxon>
        <taxon>Desulfobulbales</taxon>
        <taxon>Desulfocapsaceae</taxon>
        <taxon>Desulforhopalus</taxon>
    </lineage>
</organism>
<gene>
    <name evidence="3" type="ORF">SAMN05660330_02560</name>
</gene>
<dbReference type="AlphaFoldDB" id="A0A1H0S6C8"/>
<keyword evidence="2" id="KW-0732">Signal</keyword>
<feature type="signal peptide" evidence="2">
    <location>
        <begin position="1"/>
        <end position="23"/>
    </location>
</feature>
<keyword evidence="4" id="KW-1185">Reference proteome</keyword>
<sequence length="251" mass="27761">MIRLIHLPLLLVVIGTSVLTAFAADTASPASDRDLFEQANRAYSQGSYRRAIDLYEEIVNRSGYSAAVLYNLANSYAQAGMTGKAIVNYERTKVLAPSDFDIGGNLEKIKKENGLFRQAPSIKEKVLTRLSLDRWALLILLVFGLFTLFVVMAVKIRFSRPVILVTGVACLVVLALGVAGVFFQRQQTKYAVVISPAAKLLISPFDNATPVGTIREGRLVYPGKTHQVFTYVMDKTGRKGWIPTDQIEKIF</sequence>
<feature type="transmembrane region" description="Helical" evidence="1">
    <location>
        <begin position="135"/>
        <end position="154"/>
    </location>
</feature>
<dbReference type="SUPFAM" id="SSF48452">
    <property type="entry name" value="TPR-like"/>
    <property type="match status" value="1"/>
</dbReference>
<evidence type="ECO:0000256" key="2">
    <source>
        <dbReference type="SAM" id="SignalP"/>
    </source>
</evidence>
<dbReference type="EMBL" id="FNJI01000017">
    <property type="protein sequence ID" value="SDP37323.1"/>
    <property type="molecule type" value="Genomic_DNA"/>
</dbReference>
<evidence type="ECO:0000313" key="3">
    <source>
        <dbReference type="EMBL" id="SDP37323.1"/>
    </source>
</evidence>
<protein>
    <submittedName>
        <fullName evidence="3">Uncharacterized protein</fullName>
    </submittedName>
</protein>
<dbReference type="RefSeq" id="WP_092223423.1">
    <property type="nucleotide sequence ID" value="NZ_FNJI01000017.1"/>
</dbReference>
<feature type="chain" id="PRO_5011433110" evidence="2">
    <location>
        <begin position="24"/>
        <end position="251"/>
    </location>
</feature>
<name>A0A1H0S6C8_9BACT</name>
<evidence type="ECO:0000256" key="1">
    <source>
        <dbReference type="SAM" id="Phobius"/>
    </source>
</evidence>
<feature type="transmembrane region" description="Helical" evidence="1">
    <location>
        <begin position="161"/>
        <end position="183"/>
    </location>
</feature>
<dbReference type="Gene3D" id="1.25.40.10">
    <property type="entry name" value="Tetratricopeptide repeat domain"/>
    <property type="match status" value="1"/>
</dbReference>
<keyword evidence="1" id="KW-1133">Transmembrane helix</keyword>
<dbReference type="Proteomes" id="UP000199073">
    <property type="component" value="Unassembled WGS sequence"/>
</dbReference>
<accession>A0A1H0S6C8</accession>
<reference evidence="3 4" key="1">
    <citation type="submission" date="2016-10" db="EMBL/GenBank/DDBJ databases">
        <authorList>
            <person name="de Groot N.N."/>
        </authorList>
    </citation>
    <scope>NUCLEOTIDE SEQUENCE [LARGE SCALE GENOMIC DNA]</scope>
    <source>
        <strain evidence="3 4">DSM 12130</strain>
    </source>
</reference>
<proteinExistence type="predicted"/>
<keyword evidence="1" id="KW-0812">Transmembrane</keyword>
<dbReference type="STRING" id="91360.SAMN05660330_02560"/>